<evidence type="ECO:0000259" key="2">
    <source>
        <dbReference type="PROSITE" id="PS50943"/>
    </source>
</evidence>
<dbReference type="EMBL" id="RJNH01000006">
    <property type="protein sequence ID" value="RSI61187.1"/>
    <property type="molecule type" value="Genomic_DNA"/>
</dbReference>
<dbReference type="EMBL" id="LQZD01000268">
    <property type="protein sequence ID" value="KXU12255.1"/>
    <property type="molecule type" value="Genomic_DNA"/>
</dbReference>
<feature type="domain" description="HTH cro/C1-type" evidence="2">
    <location>
        <begin position="7"/>
        <end position="61"/>
    </location>
</feature>
<dbReference type="InterPro" id="IPR010982">
    <property type="entry name" value="Lambda_DNA-bd_dom_sf"/>
</dbReference>
<evidence type="ECO:0000313" key="4">
    <source>
        <dbReference type="EMBL" id="RSI61187.1"/>
    </source>
</evidence>
<dbReference type="PATRIC" id="fig|28037.238.peg.1186"/>
<dbReference type="RefSeq" id="WP_004269888.1">
    <property type="nucleotide sequence ID" value="NZ_CAMHZL010000004.1"/>
</dbReference>
<dbReference type="GO" id="GO:0003677">
    <property type="term" value="F:DNA binding"/>
    <property type="evidence" value="ECO:0007669"/>
    <property type="project" value="UniProtKB-KW"/>
</dbReference>
<protein>
    <submittedName>
        <fullName evidence="3 4">Transcriptional regulator</fullName>
    </submittedName>
</protein>
<sequence>MEFAERLKTLRKQVKLTQGHIAEKLNISQQAYASWERGVKKPTQENLVKIAQVLNVSVDYLVGNSEEKSDELDNIELLFRMNSKGLTDEEKKVFQKELIEFMEERKKAFEYREKSEINRSEYICFK</sequence>
<accession>A0A139RC96</accession>
<dbReference type="CDD" id="cd00093">
    <property type="entry name" value="HTH_XRE"/>
    <property type="match status" value="1"/>
</dbReference>
<organism evidence="3 5">
    <name type="scientific">Streptococcus mitis</name>
    <dbReference type="NCBI Taxonomy" id="28037"/>
    <lineage>
        <taxon>Bacteria</taxon>
        <taxon>Bacillati</taxon>
        <taxon>Bacillota</taxon>
        <taxon>Bacilli</taxon>
        <taxon>Lactobacillales</taxon>
        <taxon>Streptococcaceae</taxon>
        <taxon>Streptococcus</taxon>
        <taxon>Streptococcus mitis group</taxon>
    </lineage>
</organism>
<dbReference type="AlphaFoldDB" id="A0A139RC96"/>
<gene>
    <name evidence="4" type="primary">immR_3</name>
    <name evidence="4" type="ORF">D8865_06125</name>
    <name evidence="3" type="ORF">SMIDD22_00982</name>
</gene>
<dbReference type="Proteomes" id="UP000278653">
    <property type="component" value="Unassembled WGS sequence"/>
</dbReference>
<dbReference type="SMART" id="SM00530">
    <property type="entry name" value="HTH_XRE"/>
    <property type="match status" value="1"/>
</dbReference>
<dbReference type="NCBIfam" id="NF041951">
    <property type="entry name" value="phage_RstR"/>
    <property type="match status" value="1"/>
</dbReference>
<dbReference type="PANTHER" id="PTHR46558:SF11">
    <property type="entry name" value="HTH-TYPE TRANSCRIPTIONAL REGULATOR XRE"/>
    <property type="match status" value="1"/>
</dbReference>
<proteinExistence type="predicted"/>
<reference evidence="4 6" key="2">
    <citation type="submission" date="2018-11" db="EMBL/GenBank/DDBJ databases">
        <title>Species Designations Belie Phenotypic and Genotypic Heterogeneity in Oral Streptococci.</title>
        <authorList>
            <person name="Velsko I."/>
        </authorList>
    </citation>
    <scope>NUCLEOTIDE SEQUENCE [LARGE SCALE GENOMIC DNA]</scope>
    <source>
        <strain evidence="4 6">BCC15</strain>
    </source>
</reference>
<dbReference type="Gene3D" id="1.10.260.40">
    <property type="entry name" value="lambda repressor-like DNA-binding domains"/>
    <property type="match status" value="1"/>
</dbReference>
<dbReference type="Proteomes" id="UP000070779">
    <property type="component" value="Unassembled WGS sequence"/>
</dbReference>
<evidence type="ECO:0000256" key="1">
    <source>
        <dbReference type="ARBA" id="ARBA00023125"/>
    </source>
</evidence>
<name>A0A139RC96_STRMT</name>
<evidence type="ECO:0000313" key="6">
    <source>
        <dbReference type="Proteomes" id="UP000278653"/>
    </source>
</evidence>
<dbReference type="InterPro" id="IPR001387">
    <property type="entry name" value="Cro/C1-type_HTH"/>
</dbReference>
<comment type="caution">
    <text evidence="3">The sequence shown here is derived from an EMBL/GenBank/DDBJ whole genome shotgun (WGS) entry which is preliminary data.</text>
</comment>
<reference evidence="3 5" key="1">
    <citation type="submission" date="2016-01" db="EMBL/GenBank/DDBJ databases">
        <title>Highly variable Streptococcus oralis are common among viridans streptococci isolated from primates.</title>
        <authorList>
            <person name="Denapaite D."/>
            <person name="Rieger M."/>
            <person name="Koendgen S."/>
            <person name="Brueckner R."/>
            <person name="Ochigava I."/>
            <person name="Kappeler P."/>
            <person name="Maetz-Rensing K."/>
            <person name="Leendertz F."/>
            <person name="Hakenbeck R."/>
        </authorList>
    </citation>
    <scope>NUCLEOTIDE SEQUENCE [LARGE SCALE GENOMIC DNA]</scope>
    <source>
        <strain evidence="3 5">DD22</strain>
    </source>
</reference>
<evidence type="ECO:0000313" key="3">
    <source>
        <dbReference type="EMBL" id="KXU12255.1"/>
    </source>
</evidence>
<evidence type="ECO:0000313" key="5">
    <source>
        <dbReference type="Proteomes" id="UP000070779"/>
    </source>
</evidence>
<dbReference type="Pfam" id="PF01381">
    <property type="entry name" value="HTH_3"/>
    <property type="match status" value="1"/>
</dbReference>
<dbReference type="PROSITE" id="PS50943">
    <property type="entry name" value="HTH_CROC1"/>
    <property type="match status" value="1"/>
</dbReference>
<keyword evidence="1" id="KW-0238">DNA-binding</keyword>
<dbReference type="SUPFAM" id="SSF47413">
    <property type="entry name" value="lambda repressor-like DNA-binding domains"/>
    <property type="match status" value="1"/>
</dbReference>
<dbReference type="InterPro" id="IPR049639">
    <property type="entry name" value="RstR"/>
</dbReference>
<dbReference type="PANTHER" id="PTHR46558">
    <property type="entry name" value="TRACRIPTIONAL REGULATORY PROTEIN-RELATED-RELATED"/>
    <property type="match status" value="1"/>
</dbReference>